<name>A0AAV1Z0G7_9ARAC</name>
<keyword evidence="6 7" id="KW-0472">Membrane</keyword>
<dbReference type="InterPro" id="IPR002067">
    <property type="entry name" value="MCP"/>
</dbReference>
<evidence type="ECO:0000256" key="7">
    <source>
        <dbReference type="PROSITE-ProRule" id="PRU00282"/>
    </source>
</evidence>
<gene>
    <name evidence="9" type="ORF">LARSCL_LOCUS2195</name>
</gene>
<feature type="repeat" description="Solcar" evidence="7">
    <location>
        <begin position="116"/>
        <end position="200"/>
    </location>
</feature>
<dbReference type="AlphaFoldDB" id="A0AAV1Z0G7"/>
<keyword evidence="4 7" id="KW-0812">Transmembrane</keyword>
<dbReference type="EMBL" id="CAXIEN010000014">
    <property type="protein sequence ID" value="CAL1264855.1"/>
    <property type="molecule type" value="Genomic_DNA"/>
</dbReference>
<comment type="caution">
    <text evidence="9">The sequence shown here is derived from an EMBL/GenBank/DDBJ whole genome shotgun (WGS) entry which is preliminary data.</text>
</comment>
<organism evidence="9 10">
    <name type="scientific">Larinioides sclopetarius</name>
    <dbReference type="NCBI Taxonomy" id="280406"/>
    <lineage>
        <taxon>Eukaryota</taxon>
        <taxon>Metazoa</taxon>
        <taxon>Ecdysozoa</taxon>
        <taxon>Arthropoda</taxon>
        <taxon>Chelicerata</taxon>
        <taxon>Arachnida</taxon>
        <taxon>Araneae</taxon>
        <taxon>Araneomorphae</taxon>
        <taxon>Entelegynae</taxon>
        <taxon>Araneoidea</taxon>
        <taxon>Araneidae</taxon>
        <taxon>Larinioides</taxon>
    </lineage>
</organism>
<comment type="similarity">
    <text evidence="2 8">Belongs to the mitochondrial carrier (TC 2.A.29) family.</text>
</comment>
<keyword evidence="3 8" id="KW-0813">Transport</keyword>
<dbReference type="Gene3D" id="1.50.40.10">
    <property type="entry name" value="Mitochondrial carrier domain"/>
    <property type="match status" value="2"/>
</dbReference>
<keyword evidence="10" id="KW-1185">Reference proteome</keyword>
<keyword evidence="5" id="KW-0677">Repeat</keyword>
<evidence type="ECO:0000313" key="9">
    <source>
        <dbReference type="EMBL" id="CAL1264855.1"/>
    </source>
</evidence>
<evidence type="ECO:0000256" key="8">
    <source>
        <dbReference type="RuleBase" id="RU000488"/>
    </source>
</evidence>
<accession>A0AAV1Z0G7</accession>
<dbReference type="Pfam" id="PF00153">
    <property type="entry name" value="Mito_carr"/>
    <property type="match status" value="3"/>
</dbReference>
<evidence type="ECO:0008006" key="11">
    <source>
        <dbReference type="Google" id="ProtNLM"/>
    </source>
</evidence>
<evidence type="ECO:0000256" key="2">
    <source>
        <dbReference type="ARBA" id="ARBA00006375"/>
    </source>
</evidence>
<evidence type="ECO:0000256" key="5">
    <source>
        <dbReference type="ARBA" id="ARBA00022737"/>
    </source>
</evidence>
<evidence type="ECO:0000256" key="3">
    <source>
        <dbReference type="ARBA" id="ARBA00022448"/>
    </source>
</evidence>
<dbReference type="InterPro" id="IPR018108">
    <property type="entry name" value="MCP_transmembrane"/>
</dbReference>
<comment type="subcellular location">
    <subcellularLocation>
        <location evidence="1">Membrane</location>
        <topology evidence="1">Multi-pass membrane protein</topology>
    </subcellularLocation>
</comment>
<sequence>MCHIDESDHIVNGSTMEVIQTYPFLKSFLAGSVSGTCSTLLFQPLDLIKTRLQNASKNGANRHGIYPLVVQVLKNEKMIGLWRGTLPSIMRCVPGVGMYFSSLHWLQTNYGSSEDPSPFESICFGVLARSFSGATLLPVTVLKTRYEVFIINFFVLREVIKKIFCILNTIGLFSGLIPTLLRDAPFSGIYLMFYTQTKKMVPLCEFHCIFSALVYINKFHFSTKITILNNFYLKPADVIKTKMQLYPQKYNTVPVAVTLVFKDNGVRGFFIGMVPRVVRRTLMAAMAWTVYEQVIRYAGLK</sequence>
<dbReference type="SUPFAM" id="SSF103506">
    <property type="entry name" value="Mitochondrial carrier"/>
    <property type="match status" value="1"/>
</dbReference>
<dbReference type="PANTHER" id="PTHR46181:SF3">
    <property type="entry name" value="MITOCHONDRIAL GLYCINE TRANSPORTER"/>
    <property type="match status" value="1"/>
</dbReference>
<feature type="repeat" description="Solcar" evidence="7">
    <location>
        <begin position="213"/>
        <end position="297"/>
    </location>
</feature>
<reference evidence="9 10" key="1">
    <citation type="submission" date="2024-04" db="EMBL/GenBank/DDBJ databases">
        <authorList>
            <person name="Rising A."/>
            <person name="Reimegard J."/>
            <person name="Sonavane S."/>
            <person name="Akerstrom W."/>
            <person name="Nylinder S."/>
            <person name="Hedman E."/>
            <person name="Kallberg Y."/>
        </authorList>
    </citation>
    <scope>NUCLEOTIDE SEQUENCE [LARGE SCALE GENOMIC DNA]</scope>
</reference>
<evidence type="ECO:0000313" key="10">
    <source>
        <dbReference type="Proteomes" id="UP001497382"/>
    </source>
</evidence>
<evidence type="ECO:0000256" key="4">
    <source>
        <dbReference type="ARBA" id="ARBA00022692"/>
    </source>
</evidence>
<protein>
    <recommendedName>
        <fullName evidence="11">Mitochondrial carrier protein</fullName>
    </recommendedName>
</protein>
<dbReference type="InterPro" id="IPR023395">
    <property type="entry name" value="MCP_dom_sf"/>
</dbReference>
<proteinExistence type="inferred from homology"/>
<dbReference type="Proteomes" id="UP001497382">
    <property type="component" value="Unassembled WGS sequence"/>
</dbReference>
<dbReference type="PRINTS" id="PR00926">
    <property type="entry name" value="MITOCARRIER"/>
</dbReference>
<feature type="repeat" description="Solcar" evidence="7">
    <location>
        <begin position="22"/>
        <end position="109"/>
    </location>
</feature>
<evidence type="ECO:0000256" key="6">
    <source>
        <dbReference type="ARBA" id="ARBA00023136"/>
    </source>
</evidence>
<evidence type="ECO:0000256" key="1">
    <source>
        <dbReference type="ARBA" id="ARBA00004141"/>
    </source>
</evidence>
<dbReference type="GO" id="GO:0005739">
    <property type="term" value="C:mitochondrion"/>
    <property type="evidence" value="ECO:0007669"/>
    <property type="project" value="TreeGrafter"/>
</dbReference>
<dbReference type="GO" id="GO:0016020">
    <property type="term" value="C:membrane"/>
    <property type="evidence" value="ECO:0007669"/>
    <property type="project" value="UniProtKB-SubCell"/>
</dbReference>
<dbReference type="GO" id="GO:1904983">
    <property type="term" value="P:glycine import into mitochondrion"/>
    <property type="evidence" value="ECO:0007669"/>
    <property type="project" value="TreeGrafter"/>
</dbReference>
<dbReference type="GO" id="GO:0015187">
    <property type="term" value="F:glycine transmembrane transporter activity"/>
    <property type="evidence" value="ECO:0007669"/>
    <property type="project" value="TreeGrafter"/>
</dbReference>
<dbReference type="PROSITE" id="PS50920">
    <property type="entry name" value="SOLCAR"/>
    <property type="match status" value="3"/>
</dbReference>
<dbReference type="PANTHER" id="PTHR46181">
    <property type="entry name" value="MITOCHONDRIAL GLYCINE TRANSPORTER"/>
    <property type="match status" value="1"/>
</dbReference>